<comment type="caution">
    <text evidence="5">The sequence shown here is derived from an EMBL/GenBank/DDBJ whole genome shotgun (WGS) entry which is preliminary data.</text>
</comment>
<dbReference type="Pfam" id="PF11563">
    <property type="entry name" value="Protoglobin"/>
    <property type="match status" value="1"/>
</dbReference>
<dbReference type="InterPro" id="IPR044398">
    <property type="entry name" value="Globin-sensor_dom"/>
</dbReference>
<dbReference type="Proteomes" id="UP000244081">
    <property type="component" value="Unassembled WGS sequence"/>
</dbReference>
<dbReference type="GO" id="GO:0016020">
    <property type="term" value="C:membrane"/>
    <property type="evidence" value="ECO:0007669"/>
    <property type="project" value="InterPro"/>
</dbReference>
<dbReference type="InterPro" id="IPR039379">
    <property type="entry name" value="Protoglobin_sensor_dom"/>
</dbReference>
<evidence type="ECO:0000256" key="1">
    <source>
        <dbReference type="ARBA" id="ARBA00023224"/>
    </source>
</evidence>
<keyword evidence="6" id="KW-1185">Reference proteome</keyword>
<organism evidence="5 6">
    <name type="scientific">Breoghania corrubedonensis</name>
    <dbReference type="NCBI Taxonomy" id="665038"/>
    <lineage>
        <taxon>Bacteria</taxon>
        <taxon>Pseudomonadati</taxon>
        <taxon>Pseudomonadota</taxon>
        <taxon>Alphaproteobacteria</taxon>
        <taxon>Hyphomicrobiales</taxon>
        <taxon>Stappiaceae</taxon>
        <taxon>Breoghania</taxon>
    </lineage>
</organism>
<dbReference type="GO" id="GO:0006935">
    <property type="term" value="P:chemotaxis"/>
    <property type="evidence" value="ECO:0007669"/>
    <property type="project" value="InterPro"/>
</dbReference>
<evidence type="ECO:0000259" key="4">
    <source>
        <dbReference type="PROSITE" id="PS50111"/>
    </source>
</evidence>
<dbReference type="GO" id="GO:0019825">
    <property type="term" value="F:oxygen binding"/>
    <property type="evidence" value="ECO:0007669"/>
    <property type="project" value="InterPro"/>
</dbReference>
<dbReference type="SUPFAM" id="SSF46458">
    <property type="entry name" value="Globin-like"/>
    <property type="match status" value="1"/>
</dbReference>
<dbReference type="PANTHER" id="PTHR32089">
    <property type="entry name" value="METHYL-ACCEPTING CHEMOTAXIS PROTEIN MCPB"/>
    <property type="match status" value="1"/>
</dbReference>
<dbReference type="PANTHER" id="PTHR32089:SF112">
    <property type="entry name" value="LYSOZYME-LIKE PROTEIN-RELATED"/>
    <property type="match status" value="1"/>
</dbReference>
<dbReference type="InterPro" id="IPR009050">
    <property type="entry name" value="Globin-like_sf"/>
</dbReference>
<comment type="similarity">
    <text evidence="2">Belongs to the methyl-accepting chemotaxis (MCP) protein family.</text>
</comment>
<reference evidence="5 6" key="1">
    <citation type="submission" date="2018-04" db="EMBL/GenBank/DDBJ databases">
        <title>Genomic Encyclopedia of Archaeal and Bacterial Type Strains, Phase II (KMG-II): from individual species to whole genera.</title>
        <authorList>
            <person name="Goeker M."/>
        </authorList>
    </citation>
    <scope>NUCLEOTIDE SEQUENCE [LARGE SCALE GENOMIC DNA]</scope>
    <source>
        <strain evidence="5 6">DSM 23382</strain>
    </source>
</reference>
<evidence type="ECO:0000313" key="5">
    <source>
        <dbReference type="EMBL" id="PTW60118.1"/>
    </source>
</evidence>
<evidence type="ECO:0000313" key="6">
    <source>
        <dbReference type="Proteomes" id="UP000244081"/>
    </source>
</evidence>
<dbReference type="RefSeq" id="WP_107990406.1">
    <property type="nucleotide sequence ID" value="NZ_QAYG01000005.1"/>
</dbReference>
<feature type="domain" description="Methyl-accepting transducer" evidence="4">
    <location>
        <begin position="161"/>
        <end position="429"/>
    </location>
</feature>
<dbReference type="GO" id="GO:0004888">
    <property type="term" value="F:transmembrane signaling receptor activity"/>
    <property type="evidence" value="ECO:0007669"/>
    <property type="project" value="InterPro"/>
</dbReference>
<proteinExistence type="inferred from homology"/>
<dbReference type="InterPro" id="IPR004090">
    <property type="entry name" value="Chemotax_Me-accpt_rcpt"/>
</dbReference>
<accession>A0A2T5V8N3</accession>
<evidence type="ECO:0000256" key="2">
    <source>
        <dbReference type="ARBA" id="ARBA00029447"/>
    </source>
</evidence>
<protein>
    <submittedName>
        <fullName evidence="5">Methyl-accepting chemotaxis sensory transducer</fullName>
    </submittedName>
</protein>
<dbReference type="SMART" id="SM00283">
    <property type="entry name" value="MA"/>
    <property type="match status" value="1"/>
</dbReference>
<dbReference type="SUPFAM" id="SSF58104">
    <property type="entry name" value="Methyl-accepting chemotaxis protein (MCP) signaling domain"/>
    <property type="match status" value="1"/>
</dbReference>
<dbReference type="AlphaFoldDB" id="A0A2T5V8N3"/>
<dbReference type="GO" id="GO:0007165">
    <property type="term" value="P:signal transduction"/>
    <property type="evidence" value="ECO:0007669"/>
    <property type="project" value="UniProtKB-KW"/>
</dbReference>
<dbReference type="InterPro" id="IPR004089">
    <property type="entry name" value="MCPsignal_dom"/>
</dbReference>
<evidence type="ECO:0000256" key="3">
    <source>
        <dbReference type="PROSITE-ProRule" id="PRU00284"/>
    </source>
</evidence>
<name>A0A2T5V8N3_9HYPH</name>
<dbReference type="Pfam" id="PF00015">
    <property type="entry name" value="MCPsignal"/>
    <property type="match status" value="1"/>
</dbReference>
<dbReference type="PRINTS" id="PR00260">
    <property type="entry name" value="CHEMTRNSDUCR"/>
</dbReference>
<sequence length="449" mass="48095">MLRTTTTDTLDIENRLSFASFSAQDRLALTQVWPQVEAKMPGVLDRFYEHLGQFDKTRSMVGRDTSGLKSAQMRHWKLLFNAPFAQEHVASIVRIGRAHYGIGMEPRWYIAGYQRIMVELLSIVGRSGFLRANRSVMANRAIMRAIMLDLDLSLAVYEQMNAEARQDRMRRREEAIHVLEGATETSLSRIGDVMQAMREMAGTLGHVATETKTMADGVGSELERASEGVSASAQASDDLTRAVASIRDQSDKATHLAGDSHERATATRATVHDLADAADRIGSVLSLISDIAGQTSLLALNATIEAARAGEAGRGFAVVAVEVKKLAEQTSSATEEIAAQIEAIQKSTARTVDEIEGIVTSTTEITGISGEIGTSIAGNMLAIGDISANMQTTAAATQRVAGNLGELRNVAGETLAASEGVGGSVDTVGGELEALRKEIGAFFDRIRAA</sequence>
<keyword evidence="1 3" id="KW-0807">Transducer</keyword>
<dbReference type="Gene3D" id="1.10.490.10">
    <property type="entry name" value="Globins"/>
    <property type="match status" value="1"/>
</dbReference>
<gene>
    <name evidence="5" type="ORF">C8N35_105120</name>
</gene>
<dbReference type="OrthoDB" id="9814362at2"/>
<dbReference type="CDD" id="cd01068">
    <property type="entry name" value="globin_sensor"/>
    <property type="match status" value="1"/>
</dbReference>
<dbReference type="Gene3D" id="1.10.287.950">
    <property type="entry name" value="Methyl-accepting chemotaxis protein"/>
    <property type="match status" value="1"/>
</dbReference>
<dbReference type="GO" id="GO:0020037">
    <property type="term" value="F:heme binding"/>
    <property type="evidence" value="ECO:0007669"/>
    <property type="project" value="InterPro"/>
</dbReference>
<dbReference type="PROSITE" id="PS50111">
    <property type="entry name" value="CHEMOTAXIS_TRANSDUC_2"/>
    <property type="match status" value="1"/>
</dbReference>
<dbReference type="EMBL" id="QAYG01000005">
    <property type="protein sequence ID" value="PTW60118.1"/>
    <property type="molecule type" value="Genomic_DNA"/>
</dbReference>
<dbReference type="InterPro" id="IPR012292">
    <property type="entry name" value="Globin/Proto"/>
</dbReference>